<protein>
    <submittedName>
        <fullName evidence="1">Uncharacterized protein</fullName>
    </submittedName>
</protein>
<gene>
    <name evidence="1" type="ORF">PP4_38970</name>
</gene>
<dbReference type="EMBL" id="AP013070">
    <property type="protein sequence ID" value="BAN55750.1"/>
    <property type="molecule type" value="Genomic_DNA"/>
</dbReference>
<dbReference type="Proteomes" id="UP000016702">
    <property type="component" value="Chromosome"/>
</dbReference>
<evidence type="ECO:0000313" key="1">
    <source>
        <dbReference type="EMBL" id="BAN55750.1"/>
    </source>
</evidence>
<name>A0ABM7EIW8_PSEPU</name>
<keyword evidence="2" id="KW-1185">Reference proteome</keyword>
<accession>A0ABM7EIW8</accession>
<proteinExistence type="predicted"/>
<evidence type="ECO:0000313" key="2">
    <source>
        <dbReference type="Proteomes" id="UP000016702"/>
    </source>
</evidence>
<sequence length="157" mass="16901">MSKAYDLLSEVSTMVSDNTPKQSGSIIFWRDDSTSIGFNLPAEGSGESAKKTVVANHSVIEMSDIPSATTITLNYRTAPNDPTVRSSITLRTTHRPASLNRTEYSYLLNTHKVGDFVPSAFGLEVIAKMDGPSPQADVKADHQIDCLVKLSSSPPSA</sequence>
<organism evidence="1 2">
    <name type="scientific">Pseudomonas putida NBRC 14164</name>
    <dbReference type="NCBI Taxonomy" id="1211579"/>
    <lineage>
        <taxon>Bacteria</taxon>
        <taxon>Pseudomonadati</taxon>
        <taxon>Pseudomonadota</taxon>
        <taxon>Gammaproteobacteria</taxon>
        <taxon>Pseudomonadales</taxon>
        <taxon>Pseudomonadaceae</taxon>
        <taxon>Pseudomonas</taxon>
    </lineage>
</organism>
<reference evidence="1 2" key="1">
    <citation type="journal article" date="2014" name="Genome Announc.">
        <title>The Complete Genome Sequence of Pseudomonas putida NBRC 14164T Confirms High Intraspecies Variation.</title>
        <authorList>
            <person name="Ohji S."/>
            <person name="Yamazoe A."/>
            <person name="Hosoyama A."/>
            <person name="Tsuchikane K."/>
            <person name="Ezaki T."/>
            <person name="Fujita N."/>
        </authorList>
    </citation>
    <scope>NUCLEOTIDE SEQUENCE [LARGE SCALE GENOMIC DNA]</scope>
    <source>
        <strain evidence="1 2">NBRC 14164</strain>
    </source>
</reference>